<dbReference type="EMBL" id="BARS01017487">
    <property type="protein sequence ID" value="GAF98228.1"/>
    <property type="molecule type" value="Genomic_DNA"/>
</dbReference>
<feature type="transmembrane region" description="Helical" evidence="1">
    <location>
        <begin position="7"/>
        <end position="31"/>
    </location>
</feature>
<feature type="transmembrane region" description="Helical" evidence="1">
    <location>
        <begin position="78"/>
        <end position="96"/>
    </location>
</feature>
<gene>
    <name evidence="2" type="ORF">S01H1_28599</name>
</gene>
<evidence type="ECO:0000313" key="2">
    <source>
        <dbReference type="EMBL" id="GAF98228.1"/>
    </source>
</evidence>
<organism evidence="2">
    <name type="scientific">marine sediment metagenome</name>
    <dbReference type="NCBI Taxonomy" id="412755"/>
    <lineage>
        <taxon>unclassified sequences</taxon>
        <taxon>metagenomes</taxon>
        <taxon>ecological metagenomes</taxon>
    </lineage>
</organism>
<feature type="non-terminal residue" evidence="2">
    <location>
        <position position="137"/>
    </location>
</feature>
<proteinExistence type="predicted"/>
<feature type="transmembrane region" description="Helical" evidence="1">
    <location>
        <begin position="51"/>
        <end position="71"/>
    </location>
</feature>
<dbReference type="InterPro" id="IPR009339">
    <property type="entry name" value="DUF998"/>
</dbReference>
<dbReference type="Pfam" id="PF06197">
    <property type="entry name" value="DUF998"/>
    <property type="match status" value="1"/>
</dbReference>
<name>X0TXB9_9ZZZZ</name>
<feature type="transmembrane region" description="Helical" evidence="1">
    <location>
        <begin position="102"/>
        <end position="124"/>
    </location>
</feature>
<keyword evidence="1" id="KW-0472">Membrane</keyword>
<evidence type="ECO:0008006" key="3">
    <source>
        <dbReference type="Google" id="ProtNLM"/>
    </source>
</evidence>
<reference evidence="2" key="1">
    <citation type="journal article" date="2014" name="Front. Microbiol.">
        <title>High frequency of phylogenetically diverse reductive dehalogenase-homologous genes in deep subseafloor sedimentary metagenomes.</title>
        <authorList>
            <person name="Kawai M."/>
            <person name="Futagami T."/>
            <person name="Toyoda A."/>
            <person name="Takaki Y."/>
            <person name="Nishi S."/>
            <person name="Hori S."/>
            <person name="Arai W."/>
            <person name="Tsubouchi T."/>
            <person name="Morono Y."/>
            <person name="Uchiyama I."/>
            <person name="Ito T."/>
            <person name="Fujiyama A."/>
            <person name="Inagaki F."/>
            <person name="Takami H."/>
        </authorList>
    </citation>
    <scope>NUCLEOTIDE SEQUENCE</scope>
    <source>
        <strain evidence="2">Expedition CK06-06</strain>
    </source>
</reference>
<dbReference type="PANTHER" id="PTHR42241">
    <property type="entry name" value="HYPOTHETICAL MEMBRANE PROTEIN, CONSERVED, DUF998 FAMILY"/>
    <property type="match status" value="1"/>
</dbReference>
<dbReference type="PANTHER" id="PTHR42241:SF2">
    <property type="entry name" value="HYPOTHETICAL MEMBRANE PROTEIN, CONSERVED, DUF998 FAMILY"/>
    <property type="match status" value="1"/>
</dbReference>
<comment type="caution">
    <text evidence="2">The sequence shown here is derived from an EMBL/GenBank/DDBJ whole genome shotgun (WGS) entry which is preliminary data.</text>
</comment>
<dbReference type="AlphaFoldDB" id="X0TXB9"/>
<accession>X0TXB9</accession>
<sequence length="137" mass="15153">MEERVYALFGVFGPLLVYVSIVLSLVLSPWFNWETNALSALGHAVTSNAASIFNLGLLLAGFLMMIYALTVFKKHAKYSSFCLLVSTFLVQLLAAFNEVYGSLHYAVAVPHFVMLSLTSIVYTVEKRSTVALTTFMI</sequence>
<keyword evidence="1" id="KW-0812">Transmembrane</keyword>
<evidence type="ECO:0000256" key="1">
    <source>
        <dbReference type="SAM" id="Phobius"/>
    </source>
</evidence>
<protein>
    <recommendedName>
        <fullName evidence="3">DUF998 domain-containing protein</fullName>
    </recommendedName>
</protein>
<keyword evidence="1" id="KW-1133">Transmembrane helix</keyword>